<dbReference type="InterPro" id="IPR050780">
    <property type="entry name" value="Mucin_vWF_Thrombospondin_sf"/>
</dbReference>
<keyword evidence="2" id="KW-0964">Secreted</keyword>
<dbReference type="GO" id="GO:0031012">
    <property type="term" value="C:extracellular matrix"/>
    <property type="evidence" value="ECO:0007669"/>
    <property type="project" value="TreeGrafter"/>
</dbReference>
<feature type="domain" description="TIL" evidence="4">
    <location>
        <begin position="20"/>
        <end position="75"/>
    </location>
</feature>
<evidence type="ECO:0000259" key="4">
    <source>
        <dbReference type="Pfam" id="PF01826"/>
    </source>
</evidence>
<evidence type="ECO:0000256" key="2">
    <source>
        <dbReference type="ARBA" id="ARBA00022525"/>
    </source>
</evidence>
<dbReference type="GO" id="GO:0005615">
    <property type="term" value="C:extracellular space"/>
    <property type="evidence" value="ECO:0007669"/>
    <property type="project" value="TreeGrafter"/>
</dbReference>
<dbReference type="SUPFAM" id="SSF57567">
    <property type="entry name" value="Serine protease inhibitors"/>
    <property type="match status" value="1"/>
</dbReference>
<organism evidence="5 6">
    <name type="scientific">Penelope pileata</name>
    <dbReference type="NCBI Taxonomy" id="1118817"/>
    <lineage>
        <taxon>Eukaryota</taxon>
        <taxon>Metazoa</taxon>
        <taxon>Chordata</taxon>
        <taxon>Craniata</taxon>
        <taxon>Vertebrata</taxon>
        <taxon>Euteleostomi</taxon>
        <taxon>Archelosauria</taxon>
        <taxon>Archosauria</taxon>
        <taxon>Dinosauria</taxon>
        <taxon>Saurischia</taxon>
        <taxon>Theropoda</taxon>
        <taxon>Coelurosauria</taxon>
        <taxon>Aves</taxon>
        <taxon>Neognathae</taxon>
        <taxon>Galloanserae</taxon>
        <taxon>Galliformes</taxon>
        <taxon>Cracidae</taxon>
        <taxon>Penelope</taxon>
    </lineage>
</organism>
<evidence type="ECO:0000313" key="5">
    <source>
        <dbReference type="EMBL" id="NXC41755.1"/>
    </source>
</evidence>
<evidence type="ECO:0000256" key="1">
    <source>
        <dbReference type="ARBA" id="ARBA00004613"/>
    </source>
</evidence>
<keyword evidence="6" id="KW-1185">Reference proteome</keyword>
<dbReference type="InterPro" id="IPR002919">
    <property type="entry name" value="TIL_dom"/>
</dbReference>
<evidence type="ECO:0000256" key="3">
    <source>
        <dbReference type="ARBA" id="ARBA00023157"/>
    </source>
</evidence>
<dbReference type="InterPro" id="IPR036084">
    <property type="entry name" value="Ser_inhib-like_sf"/>
</dbReference>
<comment type="subcellular location">
    <subcellularLocation>
        <location evidence="1">Secreted</location>
    </subcellularLocation>
</comment>
<dbReference type="CDD" id="cd19941">
    <property type="entry name" value="TIL"/>
    <property type="match status" value="1"/>
</dbReference>
<dbReference type="PANTHER" id="PTHR11339:SF396">
    <property type="entry name" value="SCO-SPONDIN"/>
    <property type="match status" value="1"/>
</dbReference>
<reference evidence="5" key="1">
    <citation type="submission" date="2019-09" db="EMBL/GenBank/DDBJ databases">
        <title>Bird 10,000 Genomes (B10K) Project - Family phase.</title>
        <authorList>
            <person name="Zhang G."/>
        </authorList>
    </citation>
    <scope>NUCLEOTIDE SEQUENCE</scope>
    <source>
        <strain evidence="5">B10K-DU-001-08</strain>
        <tissue evidence="5">Muscle</tissue>
    </source>
</reference>
<comment type="caution">
    <text evidence="5">The sequence shown here is derived from an EMBL/GenBank/DDBJ whole genome shotgun (WGS) entry which is preliminary data.</text>
</comment>
<keyword evidence="3" id="KW-1015">Disulfide bond</keyword>
<evidence type="ECO:0000313" key="6">
    <source>
        <dbReference type="Proteomes" id="UP000613066"/>
    </source>
</evidence>
<feature type="non-terminal residue" evidence="5">
    <location>
        <position position="75"/>
    </location>
</feature>
<dbReference type="AlphaFoldDB" id="A0A851NT82"/>
<dbReference type="Pfam" id="PF01826">
    <property type="entry name" value="TIL"/>
    <property type="match status" value="1"/>
</dbReference>
<sequence length="75" mass="7364">QGRVAAIGPCTTSIPVGAQCGGGQVYQECSSPCGRTCADLRLDGTSSCPGLDDVCVSGCNCPGGLVLDDSGQCVP</sequence>
<name>A0A851NT82_9GALL</name>
<accession>A0A851NT82</accession>
<dbReference type="PANTHER" id="PTHR11339">
    <property type="entry name" value="EXTRACELLULAR MATRIX GLYCOPROTEIN RELATED"/>
    <property type="match status" value="1"/>
</dbReference>
<gene>
    <name evidence="5" type="primary">Sspo_2</name>
    <name evidence="5" type="ORF">PENPIL_R15450</name>
</gene>
<feature type="non-terminal residue" evidence="5">
    <location>
        <position position="1"/>
    </location>
</feature>
<dbReference type="FunFam" id="2.10.25.10:FF:000055">
    <property type="entry name" value="alpha-tectorin isoform X1"/>
    <property type="match status" value="1"/>
</dbReference>
<proteinExistence type="predicted"/>
<dbReference type="Proteomes" id="UP000613066">
    <property type="component" value="Unassembled WGS sequence"/>
</dbReference>
<protein>
    <submittedName>
        <fullName evidence="5">SSPO protein</fullName>
    </submittedName>
</protein>
<dbReference type="OrthoDB" id="6132182at2759"/>
<dbReference type="EMBL" id="WBMW01001953">
    <property type="protein sequence ID" value="NXC41755.1"/>
    <property type="molecule type" value="Genomic_DNA"/>
</dbReference>
<dbReference type="Gene3D" id="2.10.25.10">
    <property type="entry name" value="Laminin"/>
    <property type="match status" value="1"/>
</dbReference>